<dbReference type="EMBL" id="MU858103">
    <property type="protein sequence ID" value="KAK4213841.1"/>
    <property type="molecule type" value="Genomic_DNA"/>
</dbReference>
<dbReference type="GO" id="GO:0005886">
    <property type="term" value="C:plasma membrane"/>
    <property type="evidence" value="ECO:0007669"/>
    <property type="project" value="TreeGrafter"/>
</dbReference>
<dbReference type="InterPro" id="IPR051599">
    <property type="entry name" value="Cell_Envelope_Assoc"/>
</dbReference>
<organism evidence="3 4">
    <name type="scientific">Rhypophila decipiens</name>
    <dbReference type="NCBI Taxonomy" id="261697"/>
    <lineage>
        <taxon>Eukaryota</taxon>
        <taxon>Fungi</taxon>
        <taxon>Dikarya</taxon>
        <taxon>Ascomycota</taxon>
        <taxon>Pezizomycotina</taxon>
        <taxon>Sordariomycetes</taxon>
        <taxon>Sordariomycetidae</taxon>
        <taxon>Sordariales</taxon>
        <taxon>Naviculisporaceae</taxon>
        <taxon>Rhypophila</taxon>
    </lineage>
</organism>
<name>A0AAN6Y9H9_9PEZI</name>
<proteinExistence type="predicted"/>
<dbReference type="Proteomes" id="UP001301769">
    <property type="component" value="Unassembled WGS sequence"/>
</dbReference>
<comment type="caution">
    <text evidence="3">The sequence shown here is derived from an EMBL/GenBank/DDBJ whole genome shotgun (WGS) entry which is preliminary data.</text>
</comment>
<protein>
    <submittedName>
        <fullName evidence="3">DUF218 domain-containing protein</fullName>
    </submittedName>
</protein>
<accession>A0AAN6Y9H9</accession>
<dbReference type="AlphaFoldDB" id="A0AAN6Y9H9"/>
<gene>
    <name evidence="3" type="ORF">QBC37DRAFT_422447</name>
</gene>
<evidence type="ECO:0000259" key="2">
    <source>
        <dbReference type="Pfam" id="PF02698"/>
    </source>
</evidence>
<dbReference type="PANTHER" id="PTHR30336:SF20">
    <property type="entry name" value="DUF218 DOMAIN-CONTAINING PROTEIN"/>
    <property type="match status" value="1"/>
</dbReference>
<reference evidence="3" key="2">
    <citation type="submission" date="2023-05" db="EMBL/GenBank/DDBJ databases">
        <authorList>
            <consortium name="Lawrence Berkeley National Laboratory"/>
            <person name="Steindorff A."/>
            <person name="Hensen N."/>
            <person name="Bonometti L."/>
            <person name="Westerberg I."/>
            <person name="Brannstrom I.O."/>
            <person name="Guillou S."/>
            <person name="Cros-Aarteil S."/>
            <person name="Calhoun S."/>
            <person name="Haridas S."/>
            <person name="Kuo A."/>
            <person name="Mondo S."/>
            <person name="Pangilinan J."/>
            <person name="Riley R."/>
            <person name="Labutti K."/>
            <person name="Andreopoulos B."/>
            <person name="Lipzen A."/>
            <person name="Chen C."/>
            <person name="Yanf M."/>
            <person name="Daum C."/>
            <person name="Ng V."/>
            <person name="Clum A."/>
            <person name="Ohm R."/>
            <person name="Martin F."/>
            <person name="Silar P."/>
            <person name="Natvig D."/>
            <person name="Lalanne C."/>
            <person name="Gautier V."/>
            <person name="Ament-Velasquez S.L."/>
            <person name="Kruys A."/>
            <person name="Hutchinson M.I."/>
            <person name="Powell A.J."/>
            <person name="Barry K."/>
            <person name="Miller A.N."/>
            <person name="Grigoriev I.V."/>
            <person name="Debuchy R."/>
            <person name="Gladieux P."/>
            <person name="Thoren M.H."/>
            <person name="Johannesson H."/>
        </authorList>
    </citation>
    <scope>NUCLEOTIDE SEQUENCE</scope>
    <source>
        <strain evidence="3">PSN293</strain>
    </source>
</reference>
<feature type="domain" description="DUF218" evidence="2">
    <location>
        <begin position="151"/>
        <end position="258"/>
    </location>
</feature>
<keyword evidence="4" id="KW-1185">Reference proteome</keyword>
<evidence type="ECO:0000313" key="3">
    <source>
        <dbReference type="EMBL" id="KAK4213841.1"/>
    </source>
</evidence>
<feature type="region of interest" description="Disordered" evidence="1">
    <location>
        <begin position="1"/>
        <end position="59"/>
    </location>
</feature>
<dbReference type="Pfam" id="PF02698">
    <property type="entry name" value="DUF218"/>
    <property type="match status" value="1"/>
</dbReference>
<dbReference type="InterPro" id="IPR014729">
    <property type="entry name" value="Rossmann-like_a/b/a_fold"/>
</dbReference>
<reference evidence="3" key="1">
    <citation type="journal article" date="2023" name="Mol. Phylogenet. Evol.">
        <title>Genome-scale phylogeny and comparative genomics of the fungal order Sordariales.</title>
        <authorList>
            <person name="Hensen N."/>
            <person name="Bonometti L."/>
            <person name="Westerberg I."/>
            <person name="Brannstrom I.O."/>
            <person name="Guillou S."/>
            <person name="Cros-Aarteil S."/>
            <person name="Calhoun S."/>
            <person name="Haridas S."/>
            <person name="Kuo A."/>
            <person name="Mondo S."/>
            <person name="Pangilinan J."/>
            <person name="Riley R."/>
            <person name="LaButti K."/>
            <person name="Andreopoulos B."/>
            <person name="Lipzen A."/>
            <person name="Chen C."/>
            <person name="Yan M."/>
            <person name="Daum C."/>
            <person name="Ng V."/>
            <person name="Clum A."/>
            <person name="Steindorff A."/>
            <person name="Ohm R.A."/>
            <person name="Martin F."/>
            <person name="Silar P."/>
            <person name="Natvig D.O."/>
            <person name="Lalanne C."/>
            <person name="Gautier V."/>
            <person name="Ament-Velasquez S.L."/>
            <person name="Kruys A."/>
            <person name="Hutchinson M.I."/>
            <person name="Powell A.J."/>
            <person name="Barry K."/>
            <person name="Miller A.N."/>
            <person name="Grigoriev I.V."/>
            <person name="Debuchy R."/>
            <person name="Gladieux P."/>
            <person name="Hiltunen Thoren M."/>
            <person name="Johannesson H."/>
        </authorList>
    </citation>
    <scope>NUCLEOTIDE SEQUENCE</scope>
    <source>
        <strain evidence="3">PSN293</strain>
    </source>
</reference>
<feature type="compositionally biased region" description="Polar residues" evidence="1">
    <location>
        <begin position="39"/>
        <end position="59"/>
    </location>
</feature>
<dbReference type="CDD" id="cd06259">
    <property type="entry name" value="YdcF-like"/>
    <property type="match status" value="1"/>
</dbReference>
<evidence type="ECO:0000256" key="1">
    <source>
        <dbReference type="SAM" id="MobiDB-lite"/>
    </source>
</evidence>
<evidence type="ECO:0000313" key="4">
    <source>
        <dbReference type="Proteomes" id="UP001301769"/>
    </source>
</evidence>
<dbReference type="InterPro" id="IPR003848">
    <property type="entry name" value="DUF218"/>
</dbReference>
<sequence length="348" mass="37606">MGDQSNQVAVASQPTTAEERPHQPLTVTDLNMTPLPAVPTTSTNNDKGTGPTISSYSSDSINTNASTVYNYHRMNLPLFPPSSNIIASTATPSISNASNNTIQETTAIFTLCSLDIRIAHHAASLFLSGLSSPPSTKSSGGPPEIPLGAYQYSHLIFSGKVGALTANHHQFSDGRAEATVFADIASSAPYHIPPDKILIEPSATNTGENVRFTYALLNEAGLLDGSGPEKVKITKFVLVQKPYMERRTFATFVKQWPGGQKTQTERGGSEEAEADGNVEFTVTSPPLAWQDYPDADNPRDLVISIMVGDLVRIKEYPAKGYQIEQHIPDQVWEAGQRLIRAGYGRHLP</sequence>
<dbReference type="Gene3D" id="3.40.50.620">
    <property type="entry name" value="HUPs"/>
    <property type="match status" value="1"/>
</dbReference>
<feature type="compositionally biased region" description="Polar residues" evidence="1">
    <location>
        <begin position="1"/>
        <end position="16"/>
    </location>
</feature>
<dbReference type="PANTHER" id="PTHR30336">
    <property type="entry name" value="INNER MEMBRANE PROTEIN, PROBABLE PERMEASE"/>
    <property type="match status" value="1"/>
</dbReference>